<dbReference type="Proteomes" id="UP000030182">
    <property type="component" value="Unassembled WGS sequence"/>
</dbReference>
<evidence type="ECO:0008006" key="3">
    <source>
        <dbReference type="Google" id="ProtNLM"/>
    </source>
</evidence>
<sequence length="232" mass="26119">MDLDRQQGLALFAEMVSTRNLLGYSLRVIRTASFIETTREPILTMLSIGMEKLYKLALGLIILERDHKWPSKSEMKKQGHNLVPMHATVMNELRARIEDKSHYLRELVTRADNDPVVAPIIEALDLYGRMGRFYYLDQLGDAPQAISPETAWQKIEQCALADPKVAVLHRQATQNVGDSQAWDELACALRQRIATAVERIWISIAVCGQNHVLGETGAVFGFEIHPDAVGRQ</sequence>
<protein>
    <recommendedName>
        <fullName evidence="3">AbiV family abortive infection protein</fullName>
    </recommendedName>
</protein>
<gene>
    <name evidence="1" type="ORF">DHOM_11510</name>
</gene>
<name>A0ABR4SGN8_9MICO</name>
<accession>A0ABR4SGN8</accession>
<reference evidence="1 2" key="1">
    <citation type="submission" date="2014-01" db="EMBL/GenBank/DDBJ databases">
        <title>Draft genome sequence of the multidrug-resistant clinical isolate Dermabacter hominis 1368.</title>
        <authorList>
            <person name="Albersmeier A."/>
            <person name="Bomholt C."/>
            <person name="Glaub A."/>
            <person name="Ruckert C."/>
            <person name="Soriano F."/>
            <person name="Fernandez-Natal I."/>
            <person name="Tauch A."/>
        </authorList>
    </citation>
    <scope>NUCLEOTIDE SEQUENCE [LARGE SCALE GENOMIC DNA]</scope>
    <source>
        <strain evidence="1 2">1368</strain>
    </source>
</reference>
<keyword evidence="2" id="KW-1185">Reference proteome</keyword>
<proteinExistence type="predicted"/>
<evidence type="ECO:0000313" key="2">
    <source>
        <dbReference type="Proteomes" id="UP000030182"/>
    </source>
</evidence>
<comment type="caution">
    <text evidence="1">The sequence shown here is derived from an EMBL/GenBank/DDBJ whole genome shotgun (WGS) entry which is preliminary data.</text>
</comment>
<dbReference type="EMBL" id="JDRS01000036">
    <property type="protein sequence ID" value="KDS92346.1"/>
    <property type="molecule type" value="Genomic_DNA"/>
</dbReference>
<evidence type="ECO:0000313" key="1">
    <source>
        <dbReference type="EMBL" id="KDS92346.1"/>
    </source>
</evidence>
<organism evidence="1 2">
    <name type="scientific">Dermabacter hominis 1368</name>
    <dbReference type="NCBI Taxonomy" id="1450519"/>
    <lineage>
        <taxon>Bacteria</taxon>
        <taxon>Bacillati</taxon>
        <taxon>Actinomycetota</taxon>
        <taxon>Actinomycetes</taxon>
        <taxon>Micrococcales</taxon>
        <taxon>Dermabacteraceae</taxon>
        <taxon>Dermabacter</taxon>
    </lineage>
</organism>